<dbReference type="PANTHER" id="PTHR30071">
    <property type="entry name" value="HEME EXPORTER PROTEIN C"/>
    <property type="match status" value="1"/>
</dbReference>
<feature type="transmembrane region" description="Helical" evidence="6">
    <location>
        <begin position="123"/>
        <end position="145"/>
    </location>
</feature>
<feature type="transmembrane region" description="Helical" evidence="6">
    <location>
        <begin position="309"/>
        <end position="324"/>
    </location>
</feature>
<keyword evidence="9" id="KW-1185">Reference proteome</keyword>
<protein>
    <submittedName>
        <fullName evidence="8">C-type cytochrome biogenesis protein CcsB</fullName>
    </submittedName>
</protein>
<dbReference type="Proteomes" id="UP000653076">
    <property type="component" value="Unassembled WGS sequence"/>
</dbReference>
<feature type="domain" description="Cytochrome c assembly protein" evidence="7">
    <location>
        <begin position="151"/>
        <end position="361"/>
    </location>
</feature>
<dbReference type="Pfam" id="PF01578">
    <property type="entry name" value="Cytochrom_C_asm"/>
    <property type="match status" value="1"/>
</dbReference>
<comment type="subcellular location">
    <subcellularLocation>
        <location evidence="1">Membrane</location>
        <topology evidence="1">Multi-pass membrane protein</topology>
    </subcellularLocation>
</comment>
<keyword evidence="2 6" id="KW-0812">Transmembrane</keyword>
<comment type="caution">
    <text evidence="8">The sequence shown here is derived from an EMBL/GenBank/DDBJ whole genome shotgun (WGS) entry which is preliminary data.</text>
</comment>
<feature type="transmembrane region" description="Helical" evidence="6">
    <location>
        <begin position="217"/>
        <end position="243"/>
    </location>
</feature>
<evidence type="ECO:0000259" key="7">
    <source>
        <dbReference type="Pfam" id="PF01578"/>
    </source>
</evidence>
<feature type="transmembrane region" description="Helical" evidence="6">
    <location>
        <begin position="271"/>
        <end position="294"/>
    </location>
</feature>
<dbReference type="EMBL" id="BOPC01000022">
    <property type="protein sequence ID" value="GIJ26585.1"/>
    <property type="molecule type" value="Genomic_DNA"/>
</dbReference>
<dbReference type="InterPro" id="IPR045062">
    <property type="entry name" value="Cyt_c_biogenesis_CcsA/CcmC"/>
</dbReference>
<evidence type="ECO:0000313" key="8">
    <source>
        <dbReference type="EMBL" id="GIJ26585.1"/>
    </source>
</evidence>
<dbReference type="InterPro" id="IPR002541">
    <property type="entry name" value="Cyt_c_assembly"/>
</dbReference>
<evidence type="ECO:0000313" key="9">
    <source>
        <dbReference type="Proteomes" id="UP000653076"/>
    </source>
</evidence>
<evidence type="ECO:0000256" key="1">
    <source>
        <dbReference type="ARBA" id="ARBA00004141"/>
    </source>
</evidence>
<keyword evidence="3" id="KW-0201">Cytochrome c-type biogenesis</keyword>
<reference evidence="8 9" key="1">
    <citation type="submission" date="2021-01" db="EMBL/GenBank/DDBJ databases">
        <title>Whole genome shotgun sequence of Verrucosispora qiuiae NBRC 106684.</title>
        <authorList>
            <person name="Komaki H."/>
            <person name="Tamura T."/>
        </authorList>
    </citation>
    <scope>NUCLEOTIDE SEQUENCE [LARGE SCALE GENOMIC DNA]</scope>
    <source>
        <strain evidence="8 9">NBRC 106684</strain>
    </source>
</reference>
<dbReference type="PANTHER" id="PTHR30071:SF1">
    <property type="entry name" value="CYTOCHROME B_B6 PROTEIN-RELATED"/>
    <property type="match status" value="1"/>
</dbReference>
<feature type="transmembrane region" description="Helical" evidence="6">
    <location>
        <begin position="183"/>
        <end position="205"/>
    </location>
</feature>
<evidence type="ECO:0000256" key="5">
    <source>
        <dbReference type="ARBA" id="ARBA00023136"/>
    </source>
</evidence>
<feature type="transmembrane region" description="Helical" evidence="6">
    <location>
        <begin position="157"/>
        <end position="176"/>
    </location>
</feature>
<evidence type="ECO:0000256" key="6">
    <source>
        <dbReference type="SAM" id="Phobius"/>
    </source>
</evidence>
<keyword evidence="5 6" id="KW-0472">Membrane</keyword>
<evidence type="ECO:0000256" key="4">
    <source>
        <dbReference type="ARBA" id="ARBA00022989"/>
    </source>
</evidence>
<feature type="transmembrane region" description="Helical" evidence="6">
    <location>
        <begin position="336"/>
        <end position="357"/>
    </location>
</feature>
<keyword evidence="4 6" id="KW-1133">Transmembrane helix</keyword>
<sequence length="366" mass="38337">MSALSDRVMSALSDQVVSIATMVYLLAMISHAVEYALGASRARAVAAPARELVGAAIGGSAADASAGTAGGAVIGVADGGAVVGPSTGAIGGPVAVGEAVPAIGVAADPAWRTAQRAELAGRIAVGLTALGAALHLVALVTRGLAADRMPWGNMYEFVLTVSFIGVAAWLAVLVKVPSLRRLGLFLTLVMVLLVATAELVLYTPIVPLVPALNSYWFIVHVSTIVFASGLFLLGVVPAVAYLMRAGYEQGKRSFPYTLAKRLPAAASLERLTFVLHAFSFPIFTFAVIAGAIWAEAAWGRPWGWDPKETWAFISWVVYAGYLHARATPSVRRNVATWLAILGFLTVLMNLFGVNIFFEGLHSYGGL</sequence>
<feature type="transmembrane region" description="Helical" evidence="6">
    <location>
        <begin position="16"/>
        <end position="37"/>
    </location>
</feature>
<name>A0ABQ4J9D2_9ACTN</name>
<dbReference type="InterPro" id="IPR017562">
    <property type="entry name" value="Cyt_c_biogenesis_CcsA"/>
</dbReference>
<accession>A0ABQ4J9D2</accession>
<dbReference type="NCBIfam" id="TIGR03144">
    <property type="entry name" value="cytochr_II_ccsB"/>
    <property type="match status" value="1"/>
</dbReference>
<evidence type="ECO:0000256" key="2">
    <source>
        <dbReference type="ARBA" id="ARBA00022692"/>
    </source>
</evidence>
<gene>
    <name evidence="8" type="ORF">Vqi01_17470</name>
</gene>
<evidence type="ECO:0000256" key="3">
    <source>
        <dbReference type="ARBA" id="ARBA00022748"/>
    </source>
</evidence>
<proteinExistence type="predicted"/>
<organism evidence="8 9">
    <name type="scientific">Micromonospora qiuiae</name>
    <dbReference type="NCBI Taxonomy" id="502268"/>
    <lineage>
        <taxon>Bacteria</taxon>
        <taxon>Bacillati</taxon>
        <taxon>Actinomycetota</taxon>
        <taxon>Actinomycetes</taxon>
        <taxon>Micromonosporales</taxon>
        <taxon>Micromonosporaceae</taxon>
        <taxon>Micromonospora</taxon>
    </lineage>
</organism>